<evidence type="ECO:0000313" key="14">
    <source>
        <dbReference type="Proteomes" id="UP000292702"/>
    </source>
</evidence>
<evidence type="ECO:0000256" key="1">
    <source>
        <dbReference type="ARBA" id="ARBA00009206"/>
    </source>
</evidence>
<dbReference type="EMBL" id="RWJN01000268">
    <property type="protein sequence ID" value="TCD63887.1"/>
    <property type="molecule type" value="Genomic_DNA"/>
</dbReference>
<dbReference type="FunFam" id="3.30.360.20:FF:000002">
    <property type="entry name" value="RNA terminal phosphate cyclase-like 1"/>
    <property type="match status" value="1"/>
</dbReference>
<dbReference type="STRING" id="92696.A0A4V2MVV0"/>
<dbReference type="Pfam" id="PF05189">
    <property type="entry name" value="RTC_insert"/>
    <property type="match status" value="1"/>
</dbReference>
<reference evidence="13 14" key="1">
    <citation type="submission" date="2018-11" db="EMBL/GenBank/DDBJ databases">
        <title>Genome assembly of Steccherinum ochraceum LE-BIN_3174, the white-rot fungus of the Steccherinaceae family (The Residual Polyporoid clade, Polyporales, Basidiomycota).</title>
        <authorList>
            <person name="Fedorova T.V."/>
            <person name="Glazunova O.A."/>
            <person name="Landesman E.O."/>
            <person name="Moiseenko K.V."/>
            <person name="Psurtseva N.V."/>
            <person name="Savinova O.S."/>
            <person name="Shakhova N.V."/>
            <person name="Tyazhelova T.V."/>
            <person name="Vasina D.V."/>
        </authorList>
    </citation>
    <scope>NUCLEOTIDE SEQUENCE [LARGE SCALE GENOMIC DNA]</scope>
    <source>
        <strain evidence="13 14">LE-BIN_3174</strain>
    </source>
</reference>
<keyword evidence="10" id="KW-0067">ATP-binding</keyword>
<protein>
    <recommendedName>
        <fullName evidence="3">RNA 3'-terminal phosphate cyclase</fullName>
        <ecNumber evidence="2">6.5.1.4</ecNumber>
    </recommendedName>
    <alternativeName>
        <fullName evidence="7">RNA terminal phosphate cyclase domain-containing protein 1</fullName>
    </alternativeName>
</protein>
<dbReference type="GO" id="GO:0005524">
    <property type="term" value="F:ATP binding"/>
    <property type="evidence" value="ECO:0007669"/>
    <property type="project" value="UniProtKB-KW"/>
</dbReference>
<dbReference type="Gene3D" id="3.65.10.20">
    <property type="entry name" value="RNA 3'-terminal phosphate cyclase domain"/>
    <property type="match status" value="1"/>
</dbReference>
<dbReference type="EC" id="6.5.1.4" evidence="2"/>
<dbReference type="GO" id="GO:0003963">
    <property type="term" value="F:RNA-3'-phosphate cyclase activity"/>
    <property type="evidence" value="ECO:0007669"/>
    <property type="project" value="UniProtKB-EC"/>
</dbReference>
<name>A0A4V2MVV0_9APHY</name>
<dbReference type="Pfam" id="PF01137">
    <property type="entry name" value="RTC"/>
    <property type="match status" value="1"/>
</dbReference>
<dbReference type="SUPFAM" id="SSF55205">
    <property type="entry name" value="EPT/RTPC-like"/>
    <property type="match status" value="2"/>
</dbReference>
<keyword evidence="4" id="KW-0436">Ligase</keyword>
<dbReference type="SUPFAM" id="SSF52913">
    <property type="entry name" value="RNA 3'-terminal phosphate cyclase, RPTC, insert domain"/>
    <property type="match status" value="1"/>
</dbReference>
<organism evidence="13 14">
    <name type="scientific">Steccherinum ochraceum</name>
    <dbReference type="NCBI Taxonomy" id="92696"/>
    <lineage>
        <taxon>Eukaryota</taxon>
        <taxon>Fungi</taxon>
        <taxon>Dikarya</taxon>
        <taxon>Basidiomycota</taxon>
        <taxon>Agaricomycotina</taxon>
        <taxon>Agaricomycetes</taxon>
        <taxon>Polyporales</taxon>
        <taxon>Steccherinaceae</taxon>
        <taxon>Steccherinum</taxon>
    </lineage>
</organism>
<dbReference type="GO" id="GO:0006396">
    <property type="term" value="P:RNA processing"/>
    <property type="evidence" value="ECO:0007669"/>
    <property type="project" value="InterPro"/>
</dbReference>
<sequence>MANGDLNVVLLDGSVFEGGGQILRLAIALSVLLSKPISVDKIRHSRKPPGLKAQHAAGLRLAAEICSATLTGCKMGSTSIEFHPGIRDPFRSYCADPGTAGSVTLLLQIALPCLIFSPRQSPSHEENLSVDLTLRGGTNATQAPQIDYTEQVFFPFLRRHFGLDPTLTVRKRGYYPKGGGEVHFTIPTVPGPLPAFTLTDREEVVKISGKSWVAGTPRLKMADEMRGAAMDTLTSLKERESAAGSDVPVISRDIIAIDSVKEKPEDAIGSGSGIVLWAETAAGCRIGGSHIGEKKKKPNDVGKAAAEELLQNLAHNGCVDEYLQDQIIIFMALAEGTSTVRTGPVTEHTRAAIYVVEKLTEARFTIEEDSPITSATITCHGIGFRTS</sequence>
<dbReference type="GO" id="GO:0005634">
    <property type="term" value="C:nucleus"/>
    <property type="evidence" value="ECO:0007669"/>
    <property type="project" value="TreeGrafter"/>
</dbReference>
<feature type="binding site" evidence="10">
    <location>
        <begin position="322"/>
        <end position="326"/>
    </location>
    <ligand>
        <name>ATP</name>
        <dbReference type="ChEBI" id="CHEBI:30616"/>
    </ligand>
</feature>
<dbReference type="InterPro" id="IPR036553">
    <property type="entry name" value="RPTC_insert"/>
</dbReference>
<dbReference type="PIRSF" id="PIRSF005378">
    <property type="entry name" value="RNA3'_term_phos_cycl_euk"/>
    <property type="match status" value="1"/>
</dbReference>
<comment type="similarity">
    <text evidence="1">Belongs to the RNA 3'-terminal cyclase family. Type 1 subfamily.</text>
</comment>
<evidence type="ECO:0000256" key="6">
    <source>
        <dbReference type="ARBA" id="ARBA00024481"/>
    </source>
</evidence>
<evidence type="ECO:0000259" key="11">
    <source>
        <dbReference type="Pfam" id="PF01137"/>
    </source>
</evidence>
<accession>A0A4V2MVV0</accession>
<evidence type="ECO:0000256" key="7">
    <source>
        <dbReference type="ARBA" id="ARBA00032543"/>
    </source>
</evidence>
<evidence type="ECO:0000256" key="8">
    <source>
        <dbReference type="ARBA" id="ARBA00045867"/>
    </source>
</evidence>
<dbReference type="NCBIfam" id="TIGR03399">
    <property type="entry name" value="RNA_3prim_cycl"/>
    <property type="match status" value="1"/>
</dbReference>
<feature type="binding site" evidence="10">
    <location>
        <position position="108"/>
    </location>
    <ligand>
        <name>ATP</name>
        <dbReference type="ChEBI" id="CHEBI:30616"/>
    </ligand>
</feature>
<proteinExistence type="inferred from homology"/>
<feature type="domain" description="RNA 3'-terminal phosphate cyclase" evidence="11">
    <location>
        <begin position="17"/>
        <end position="366"/>
    </location>
</feature>
<feature type="domain" description="RNA 3'-terminal phosphate cyclase insert" evidence="12">
    <location>
        <begin position="199"/>
        <end position="313"/>
    </location>
</feature>
<evidence type="ECO:0000256" key="5">
    <source>
        <dbReference type="ARBA" id="ARBA00022741"/>
    </source>
</evidence>
<dbReference type="Proteomes" id="UP000292702">
    <property type="component" value="Unassembled WGS sequence"/>
</dbReference>
<feature type="active site" description="Tele-AMP-histidine intermediate" evidence="9">
    <location>
        <position position="348"/>
    </location>
</feature>
<dbReference type="PROSITE" id="PS01287">
    <property type="entry name" value="RTC"/>
    <property type="match status" value="1"/>
</dbReference>
<comment type="function">
    <text evidence="8">Catalyzes the conversion of 3'-phosphate to a 2',3'-cyclic phosphodiester at the end of RNA. The mechanism of action of the enzyme occurs in 3 steps: (A) adenylation of the enzyme by ATP; (B) transfer of adenylate to an RNA-N3'P to produce RNA-N3'PP5'A; (C) and attack of the adjacent 2'-hydroxyl on the 3'-phosphorus in the diester linkage to produce the cyclic end product. Likely functions in some aspects of cellular RNA processing. Function plays an important role in regulating axon regeneration by inhibiting central nervous system (CNS) axon regeneration following optic nerve injury.</text>
</comment>
<evidence type="ECO:0000256" key="9">
    <source>
        <dbReference type="PIRSR" id="PIRSR005378-1"/>
    </source>
</evidence>
<evidence type="ECO:0000256" key="4">
    <source>
        <dbReference type="ARBA" id="ARBA00022598"/>
    </source>
</evidence>
<keyword evidence="14" id="KW-1185">Reference proteome</keyword>
<dbReference type="InterPro" id="IPR013792">
    <property type="entry name" value="RNA3'P_cycl/enolpyr_Trfase_a/b"/>
</dbReference>
<evidence type="ECO:0000259" key="12">
    <source>
        <dbReference type="Pfam" id="PF05189"/>
    </source>
</evidence>
<dbReference type="AlphaFoldDB" id="A0A4V2MVV0"/>
<comment type="caution">
    <text evidence="13">The sequence shown here is derived from an EMBL/GenBank/DDBJ whole genome shotgun (WGS) entry which is preliminary data.</text>
</comment>
<dbReference type="InterPro" id="IPR017770">
    <property type="entry name" value="RNA3'_term_phos_cyc_type_1"/>
</dbReference>
<dbReference type="InterPro" id="IPR037136">
    <property type="entry name" value="RNA3'_phos_cyclase_dom_sf"/>
</dbReference>
<gene>
    <name evidence="13" type="ORF">EIP91_004796</name>
</gene>
<comment type="catalytic activity">
    <reaction evidence="6">
        <text>a 3'-end 3'-phospho-ribonucleotide-RNA + ATP = a 3'-end 2',3'-cyclophospho-ribonucleotide-RNA + AMP + diphosphate</text>
        <dbReference type="Rhea" id="RHEA:23976"/>
        <dbReference type="Rhea" id="RHEA-COMP:10463"/>
        <dbReference type="Rhea" id="RHEA-COMP:10464"/>
        <dbReference type="ChEBI" id="CHEBI:30616"/>
        <dbReference type="ChEBI" id="CHEBI:33019"/>
        <dbReference type="ChEBI" id="CHEBI:83062"/>
        <dbReference type="ChEBI" id="CHEBI:83064"/>
        <dbReference type="ChEBI" id="CHEBI:456215"/>
        <dbReference type="EC" id="6.5.1.4"/>
    </reaction>
</comment>
<dbReference type="PANTHER" id="PTHR11096:SF0">
    <property type="entry name" value="RNA 3'-TERMINAL PHOSPHATE CYCLASE"/>
    <property type="match status" value="1"/>
</dbReference>
<evidence type="ECO:0000256" key="3">
    <source>
        <dbReference type="ARBA" id="ARBA00021428"/>
    </source>
</evidence>
<dbReference type="PANTHER" id="PTHR11096">
    <property type="entry name" value="RNA 3' TERMINAL PHOSPHATE CYCLASE"/>
    <property type="match status" value="1"/>
</dbReference>
<dbReference type="Gene3D" id="3.30.360.20">
    <property type="entry name" value="RNA 3'-terminal phosphate cyclase, insert domain"/>
    <property type="match status" value="1"/>
</dbReference>
<dbReference type="InterPro" id="IPR000228">
    <property type="entry name" value="RNA3'_term_phos_cyc"/>
</dbReference>
<evidence type="ECO:0000256" key="2">
    <source>
        <dbReference type="ARBA" id="ARBA00012725"/>
    </source>
</evidence>
<dbReference type="InterPro" id="IPR020719">
    <property type="entry name" value="RNA3'_term_phos_cycl-like_CS"/>
</dbReference>
<evidence type="ECO:0000313" key="13">
    <source>
        <dbReference type="EMBL" id="TCD63887.1"/>
    </source>
</evidence>
<keyword evidence="5 10" id="KW-0547">Nucleotide-binding</keyword>
<dbReference type="InterPro" id="IPR023797">
    <property type="entry name" value="RNA3'_phos_cyclase_dom"/>
</dbReference>
<dbReference type="OrthoDB" id="25029at2759"/>
<evidence type="ECO:0000256" key="10">
    <source>
        <dbReference type="PIRSR" id="PIRSR005378-2"/>
    </source>
</evidence>
<dbReference type="InterPro" id="IPR013791">
    <property type="entry name" value="RNA3'-term_phos_cycl_insert"/>
</dbReference>